<dbReference type="InterPro" id="IPR002347">
    <property type="entry name" value="SDR_fam"/>
</dbReference>
<dbReference type="eggNOG" id="COG1028">
    <property type="taxonomic scope" value="Bacteria"/>
</dbReference>
<dbReference type="Gene3D" id="3.40.50.720">
    <property type="entry name" value="NAD(P)-binding Rossmann-like Domain"/>
    <property type="match status" value="1"/>
</dbReference>
<dbReference type="AlphaFoldDB" id="M5EQU8"/>
<organism evidence="3 4">
    <name type="scientific">Mesorhizobium metallidurans STM 2683</name>
    <dbReference type="NCBI Taxonomy" id="1297569"/>
    <lineage>
        <taxon>Bacteria</taxon>
        <taxon>Pseudomonadati</taxon>
        <taxon>Pseudomonadota</taxon>
        <taxon>Alphaproteobacteria</taxon>
        <taxon>Hyphomicrobiales</taxon>
        <taxon>Phyllobacteriaceae</taxon>
        <taxon>Mesorhizobium</taxon>
    </lineage>
</organism>
<dbReference type="SUPFAM" id="SSF51735">
    <property type="entry name" value="NAD(P)-binding Rossmann-fold domains"/>
    <property type="match status" value="1"/>
</dbReference>
<comment type="similarity">
    <text evidence="1">Belongs to the short-chain dehydrogenases/reductases (SDR) family.</text>
</comment>
<evidence type="ECO:0000313" key="4">
    <source>
        <dbReference type="Proteomes" id="UP000012062"/>
    </source>
</evidence>
<proteinExistence type="inferred from homology"/>
<dbReference type="CDD" id="cd05233">
    <property type="entry name" value="SDR_c"/>
    <property type="match status" value="1"/>
</dbReference>
<dbReference type="EMBL" id="CAUM01000117">
    <property type="protein sequence ID" value="CCV07164.1"/>
    <property type="molecule type" value="Genomic_DNA"/>
</dbReference>
<dbReference type="GO" id="GO:0016616">
    <property type="term" value="F:oxidoreductase activity, acting on the CH-OH group of donors, NAD or NADP as acceptor"/>
    <property type="evidence" value="ECO:0007669"/>
    <property type="project" value="TreeGrafter"/>
</dbReference>
<dbReference type="FunFam" id="3.40.50.720:FF:000084">
    <property type="entry name" value="Short-chain dehydrogenase reductase"/>
    <property type="match status" value="1"/>
</dbReference>
<reference evidence="3 4" key="1">
    <citation type="submission" date="2013-02" db="EMBL/GenBank/DDBJ databases">
        <authorList>
            <person name="Genoscope - CEA"/>
        </authorList>
    </citation>
    <scope>NUCLEOTIDE SEQUENCE [LARGE SCALE GENOMIC DNA]</scope>
    <source>
        <strain evidence="3 4">STM 2683</strain>
    </source>
</reference>
<gene>
    <name evidence="3" type="ORF">MESS2_50015</name>
</gene>
<dbReference type="InterPro" id="IPR020904">
    <property type="entry name" value="Sc_DH/Rdtase_CS"/>
</dbReference>
<dbReference type="PANTHER" id="PTHR42760">
    <property type="entry name" value="SHORT-CHAIN DEHYDROGENASES/REDUCTASES FAMILY MEMBER"/>
    <property type="match status" value="1"/>
</dbReference>
<dbReference type="PANTHER" id="PTHR42760:SF133">
    <property type="entry name" value="3-OXOACYL-[ACYL-CARRIER-PROTEIN] REDUCTASE"/>
    <property type="match status" value="1"/>
</dbReference>
<evidence type="ECO:0000256" key="2">
    <source>
        <dbReference type="ARBA" id="ARBA00023002"/>
    </source>
</evidence>
<dbReference type="PRINTS" id="PR00081">
    <property type="entry name" value="GDHRDH"/>
</dbReference>
<dbReference type="Pfam" id="PF13561">
    <property type="entry name" value="adh_short_C2"/>
    <property type="match status" value="1"/>
</dbReference>
<sequence>MMSAKAPETADEFLGGLKGQRVLVTAGAGGIGLAIADTLSRLGARIVVCDVSDEALAAAPGKIALVDTVKADVSREADVDRLFEAVKEKLGGLDALINNAGIAGPTGGVDEIDPADWRRCIDICLTGQFLCARRAVPLIKAAGGGSIVSMSSAAGRHGYAFRTPYSAAKFGVIGLTQSLAKELGPHGIRVNAILPGIIEGPRIESVIAARARQVGISHEEMTGRYLQNISLRRMTSPYDVASMVAFLLSDAGVNISGQSLGVDGNVETL</sequence>
<dbReference type="PRINTS" id="PR00080">
    <property type="entry name" value="SDRFAMILY"/>
</dbReference>
<dbReference type="STRING" id="1297569.MESS2_50015"/>
<keyword evidence="4" id="KW-1185">Reference proteome</keyword>
<comment type="caution">
    <text evidence="3">The sequence shown here is derived from an EMBL/GenBank/DDBJ whole genome shotgun (WGS) entry which is preliminary data.</text>
</comment>
<protein>
    <submittedName>
        <fullName evidence="3">Putative short chain dehydrogenase</fullName>
    </submittedName>
</protein>
<dbReference type="InterPro" id="IPR036291">
    <property type="entry name" value="NAD(P)-bd_dom_sf"/>
</dbReference>
<dbReference type="PROSITE" id="PS00061">
    <property type="entry name" value="ADH_SHORT"/>
    <property type="match status" value="1"/>
</dbReference>
<dbReference type="NCBIfam" id="NF009466">
    <property type="entry name" value="PRK12826.1-2"/>
    <property type="match status" value="1"/>
</dbReference>
<name>M5EQU8_9HYPH</name>
<evidence type="ECO:0000313" key="3">
    <source>
        <dbReference type="EMBL" id="CCV07164.1"/>
    </source>
</evidence>
<evidence type="ECO:0000256" key="1">
    <source>
        <dbReference type="ARBA" id="ARBA00006484"/>
    </source>
</evidence>
<dbReference type="Proteomes" id="UP000012062">
    <property type="component" value="Unassembled WGS sequence"/>
</dbReference>
<accession>M5EQU8</accession>
<keyword evidence="2" id="KW-0560">Oxidoreductase</keyword>